<evidence type="ECO:0000313" key="3">
    <source>
        <dbReference type="Proteomes" id="UP000279833"/>
    </source>
</evidence>
<name>A0A183JL68_9TREM</name>
<feature type="compositionally biased region" description="Basic and acidic residues" evidence="1">
    <location>
        <begin position="80"/>
        <end position="93"/>
    </location>
</feature>
<feature type="compositionally biased region" description="Polar residues" evidence="1">
    <location>
        <begin position="1"/>
        <end position="18"/>
    </location>
</feature>
<dbReference type="EMBL" id="UZAK01003919">
    <property type="protein sequence ID" value="VDO81982.1"/>
    <property type="molecule type" value="Genomic_DNA"/>
</dbReference>
<feature type="compositionally biased region" description="Basic and acidic residues" evidence="1">
    <location>
        <begin position="36"/>
        <end position="71"/>
    </location>
</feature>
<evidence type="ECO:0000313" key="4">
    <source>
        <dbReference type="WBParaSite" id="SCUD_0000344901-mRNA-1"/>
    </source>
</evidence>
<dbReference type="AlphaFoldDB" id="A0A183JL68"/>
<reference evidence="2 3" key="2">
    <citation type="submission" date="2018-11" db="EMBL/GenBank/DDBJ databases">
        <authorList>
            <consortium name="Pathogen Informatics"/>
        </authorList>
    </citation>
    <scope>NUCLEOTIDE SEQUENCE [LARGE SCALE GENOMIC DNA]</scope>
    <source>
        <strain evidence="2">Dakar</strain>
        <strain evidence="3">Dakar, Senegal</strain>
    </source>
</reference>
<dbReference type="WBParaSite" id="SCUD_0000344901-mRNA-1">
    <property type="protein sequence ID" value="SCUD_0000344901-mRNA-1"/>
    <property type="gene ID" value="SCUD_0000344901"/>
</dbReference>
<evidence type="ECO:0000313" key="2">
    <source>
        <dbReference type="EMBL" id="VDO81982.1"/>
    </source>
</evidence>
<proteinExistence type="predicted"/>
<reference evidence="4" key="1">
    <citation type="submission" date="2016-06" db="UniProtKB">
        <authorList>
            <consortium name="WormBaseParasite"/>
        </authorList>
    </citation>
    <scope>IDENTIFICATION</scope>
</reference>
<evidence type="ECO:0000256" key="1">
    <source>
        <dbReference type="SAM" id="MobiDB-lite"/>
    </source>
</evidence>
<feature type="region of interest" description="Disordered" evidence="1">
    <location>
        <begin position="1"/>
        <end position="111"/>
    </location>
</feature>
<gene>
    <name evidence="2" type="ORF">SCUD_LOCUS3449</name>
</gene>
<accession>A0A183JL68</accession>
<sequence length="111" mass="12943">MQNTSDPLATHYQQQPTMGENKPHSSGGRNQTEALEVDRTHVEEKTQLRQKGDPHLESLRSKEKRKTKEQITPRNGDRHKKNEQELDRSRKEGQGPSGLENSSRWHILHWE</sequence>
<keyword evidence="3" id="KW-1185">Reference proteome</keyword>
<protein>
    <submittedName>
        <fullName evidence="4">Ovule protein</fullName>
    </submittedName>
</protein>
<organism evidence="4">
    <name type="scientific">Schistosoma curassoni</name>
    <dbReference type="NCBI Taxonomy" id="6186"/>
    <lineage>
        <taxon>Eukaryota</taxon>
        <taxon>Metazoa</taxon>
        <taxon>Spiralia</taxon>
        <taxon>Lophotrochozoa</taxon>
        <taxon>Platyhelminthes</taxon>
        <taxon>Trematoda</taxon>
        <taxon>Digenea</taxon>
        <taxon>Strigeidida</taxon>
        <taxon>Schistosomatoidea</taxon>
        <taxon>Schistosomatidae</taxon>
        <taxon>Schistosoma</taxon>
    </lineage>
</organism>
<dbReference type="Proteomes" id="UP000279833">
    <property type="component" value="Unassembled WGS sequence"/>
</dbReference>